<feature type="signal peptide" evidence="9">
    <location>
        <begin position="1"/>
        <end position="21"/>
    </location>
</feature>
<evidence type="ECO:0000256" key="2">
    <source>
        <dbReference type="ARBA" id="ARBA00010642"/>
    </source>
</evidence>
<keyword evidence="5 8" id="KW-1133">Transmembrane helix</keyword>
<dbReference type="InterPro" id="IPR040241">
    <property type="entry name" value="TRP_Flc/Pkd2-like"/>
</dbReference>
<reference evidence="11 12" key="1">
    <citation type="submission" date="2018-06" db="EMBL/GenBank/DDBJ databases">
        <title>Whole genome sequencing of Candida tropicalis (genome annotated by CSBL at Korea University).</title>
        <authorList>
            <person name="Ahn J."/>
        </authorList>
    </citation>
    <scope>NUCLEOTIDE SEQUENCE [LARGE SCALE GENOMIC DNA]</scope>
    <source>
        <strain evidence="11 12">ATCC 20962</strain>
    </source>
</reference>
<evidence type="ECO:0000256" key="3">
    <source>
        <dbReference type="ARBA" id="ARBA00022692"/>
    </source>
</evidence>
<dbReference type="OrthoDB" id="5212126at2759"/>
<keyword evidence="3 8" id="KW-0812">Transmembrane</keyword>
<organism evidence="11 12">
    <name type="scientific">Candida viswanathii</name>
    <dbReference type="NCBI Taxonomy" id="5486"/>
    <lineage>
        <taxon>Eukaryota</taxon>
        <taxon>Fungi</taxon>
        <taxon>Dikarya</taxon>
        <taxon>Ascomycota</taxon>
        <taxon>Saccharomycotina</taxon>
        <taxon>Pichiomycetes</taxon>
        <taxon>Debaryomycetaceae</taxon>
        <taxon>Candida/Lodderomyces clade</taxon>
        <taxon>Candida</taxon>
    </lineage>
</organism>
<keyword evidence="12" id="KW-1185">Reference proteome</keyword>
<keyword evidence="6 8" id="KW-0472">Membrane</keyword>
<feature type="compositionally biased region" description="Low complexity" evidence="7">
    <location>
        <begin position="803"/>
        <end position="816"/>
    </location>
</feature>
<evidence type="ECO:0000256" key="5">
    <source>
        <dbReference type="ARBA" id="ARBA00022989"/>
    </source>
</evidence>
<dbReference type="EMBL" id="QLNQ01000024">
    <property type="protein sequence ID" value="RCK63174.1"/>
    <property type="molecule type" value="Genomic_DNA"/>
</dbReference>
<comment type="similarity">
    <text evidence="2">Belongs to the transient receptor potential (TRP) ion channel family.</text>
</comment>
<evidence type="ECO:0000256" key="4">
    <source>
        <dbReference type="ARBA" id="ARBA00022729"/>
    </source>
</evidence>
<evidence type="ECO:0000256" key="7">
    <source>
        <dbReference type="SAM" id="MobiDB-lite"/>
    </source>
</evidence>
<dbReference type="GO" id="GO:0055085">
    <property type="term" value="P:transmembrane transport"/>
    <property type="evidence" value="ECO:0007669"/>
    <property type="project" value="TreeGrafter"/>
</dbReference>
<feature type="transmembrane region" description="Helical" evidence="8">
    <location>
        <begin position="422"/>
        <end position="442"/>
    </location>
</feature>
<dbReference type="PANTHER" id="PTHR31145">
    <property type="entry name" value="INTEGRAL MEMBRANE PROTEIN (AFU_ORTHOLOGUE AFUA_7G01610)"/>
    <property type="match status" value="1"/>
</dbReference>
<proteinExistence type="inferred from homology"/>
<dbReference type="STRING" id="5486.A0A367YBD4"/>
<keyword evidence="4 9" id="KW-0732">Signal</keyword>
<evidence type="ECO:0000256" key="8">
    <source>
        <dbReference type="SAM" id="Phobius"/>
    </source>
</evidence>
<dbReference type="GO" id="GO:0016020">
    <property type="term" value="C:membrane"/>
    <property type="evidence" value="ECO:0007669"/>
    <property type="project" value="UniProtKB-SubCell"/>
</dbReference>
<feature type="transmembrane region" description="Helical" evidence="8">
    <location>
        <begin position="512"/>
        <end position="531"/>
    </location>
</feature>
<dbReference type="Pfam" id="PF14558">
    <property type="entry name" value="TRP_N"/>
    <property type="match status" value="1"/>
</dbReference>
<feature type="compositionally biased region" description="Basic and acidic residues" evidence="7">
    <location>
        <begin position="680"/>
        <end position="689"/>
    </location>
</feature>
<sequence>MQFFKSFLLIWITFLLSLTNATKYIKSSSLLTCMDNSQFTASFFDIIFYPSNNTVYFNIVALSSIDNKTVGANVNLIAYGLNVLQRNVSLCDIDYDNTGNSKNNPLCPLTSGHLDLDSLYTVSDSVTKDIPGVAYTIPDLDARVRVVVYDTETGDQLACVETTLSNGKTVQTKYAAWPIAAVSGLGVITSGVVSIIGHSNTAAHIASNSMSLFIYFQSLAITAMMAVARVPPLAAAWAQNFMWSMGIVRVGFVQSISNWYIQATGGTPTDILKSSYLSISVQKFVKKFVKRSSTYIMDSFFENLPEIVQHLTKRANIMLDSDSFGYSDSLDPDLYSTDEKASDLAGKILVLRGIQRVAYLAKIEITDFFMTGIQFLLFFIFVMIVALMMFKAVIEILIRSKIMNEGKFNEYRQQWSSIIKGTLYRLLVLALPQISLLCIWEFTSRDSAGTVVVAVFLLAVTVFLLLQASIRVFLMGRKSVRQFNNPAYLLFGDGKFLNRFGFLYVQYRADKYWFILVSLVYIFLKSLFVAVLQQHGMPQSVIVWAIELIYTVLLIWIRPYMDKRTNAFNITIGVINFINALFFMFFSNVFRQPNVVSSVMAVVYFILNAVFALFLLLFTIITCVLALLYKNPDTRYQPMKDDRVSFLPRFDNPKGDNGKGGINGDGEDMELMALGATAMKGHEHSKPADKQQGSSVFDDDDSYEEDSPSYRHPSGPGGAALTNTSSNYDRDSISFMEPTQPNSTIVGNPYNAVPPQSTGGGNPSGNSGFSYGTTGMYTGSVSSPQNQYSQRYGGRPSNGGYGNNNYNNSGSRVNFI</sequence>
<evidence type="ECO:0000259" key="10">
    <source>
        <dbReference type="SMART" id="SM01320"/>
    </source>
</evidence>
<feature type="region of interest" description="Disordered" evidence="7">
    <location>
        <begin position="680"/>
        <end position="816"/>
    </location>
</feature>
<feature type="transmembrane region" description="Helical" evidence="8">
    <location>
        <begin position="537"/>
        <end position="556"/>
    </location>
</feature>
<comment type="caution">
    <text evidence="11">The sequence shown here is derived from an EMBL/GenBank/DDBJ whole genome shotgun (WGS) entry which is preliminary data.</text>
</comment>
<evidence type="ECO:0000256" key="6">
    <source>
        <dbReference type="ARBA" id="ARBA00023136"/>
    </source>
</evidence>
<feature type="compositionally biased region" description="Polar residues" evidence="7">
    <location>
        <begin position="773"/>
        <end position="790"/>
    </location>
</feature>
<accession>A0A367YBD4</accession>
<dbReference type="GO" id="GO:0009272">
    <property type="term" value="P:fungal-type cell wall biogenesis"/>
    <property type="evidence" value="ECO:0007669"/>
    <property type="project" value="TreeGrafter"/>
</dbReference>
<evidence type="ECO:0000256" key="1">
    <source>
        <dbReference type="ARBA" id="ARBA00004141"/>
    </source>
</evidence>
<feature type="transmembrane region" description="Helical" evidence="8">
    <location>
        <begin position="448"/>
        <end position="474"/>
    </location>
</feature>
<dbReference type="Pfam" id="PF06011">
    <property type="entry name" value="TRP"/>
    <property type="match status" value="1"/>
</dbReference>
<evidence type="ECO:0000313" key="11">
    <source>
        <dbReference type="EMBL" id="RCK63174.1"/>
    </source>
</evidence>
<comment type="subcellular location">
    <subcellularLocation>
        <location evidence="1">Membrane</location>
        <topology evidence="1">Multi-pass membrane protein</topology>
    </subcellularLocation>
</comment>
<dbReference type="InterPro" id="IPR010308">
    <property type="entry name" value="TRP_C"/>
</dbReference>
<name>A0A367YBD4_9ASCO</name>
<dbReference type="InterPro" id="IPR032800">
    <property type="entry name" value="TRP_N"/>
</dbReference>
<feature type="compositionally biased region" description="Acidic residues" evidence="7">
    <location>
        <begin position="697"/>
        <end position="707"/>
    </location>
</feature>
<dbReference type="Proteomes" id="UP000253472">
    <property type="component" value="Unassembled WGS sequence"/>
</dbReference>
<dbReference type="SMART" id="SM01320">
    <property type="entry name" value="TRP_N"/>
    <property type="match status" value="1"/>
</dbReference>
<protein>
    <submittedName>
        <fullName evidence="11">Flavin carrier protein 2</fullName>
    </submittedName>
</protein>
<feature type="compositionally biased region" description="Polar residues" evidence="7">
    <location>
        <begin position="737"/>
        <end position="746"/>
    </location>
</feature>
<feature type="region of interest" description="Disordered" evidence="7">
    <location>
        <begin position="647"/>
        <end position="666"/>
    </location>
</feature>
<dbReference type="AlphaFoldDB" id="A0A367YBD4"/>
<feature type="transmembrane region" description="Helical" evidence="8">
    <location>
        <begin position="375"/>
        <end position="398"/>
    </location>
</feature>
<dbReference type="PANTHER" id="PTHR31145:SF2">
    <property type="entry name" value="FLAVIN CARRIER PROTEIN 2"/>
    <property type="match status" value="1"/>
</dbReference>
<evidence type="ECO:0000313" key="12">
    <source>
        <dbReference type="Proteomes" id="UP000253472"/>
    </source>
</evidence>
<gene>
    <name evidence="11" type="primary">FLC2_1</name>
    <name evidence="11" type="ORF">Cantr_10183</name>
</gene>
<feature type="chain" id="PRO_5016570108" evidence="9">
    <location>
        <begin position="22"/>
        <end position="816"/>
    </location>
</feature>
<feature type="transmembrane region" description="Helical" evidence="8">
    <location>
        <begin position="568"/>
        <end position="590"/>
    </location>
</feature>
<feature type="transmembrane region" description="Helical" evidence="8">
    <location>
        <begin position="602"/>
        <end position="629"/>
    </location>
</feature>
<evidence type="ECO:0000256" key="9">
    <source>
        <dbReference type="SAM" id="SignalP"/>
    </source>
</evidence>
<feature type="domain" description="ML-like" evidence="10">
    <location>
        <begin position="23"/>
        <end position="171"/>
    </location>
</feature>